<accession>A0A9Q1BSQ6</accession>
<gene>
    <name evidence="1" type="ORF">HOLleu_26012</name>
</gene>
<reference evidence="1" key="1">
    <citation type="submission" date="2021-10" db="EMBL/GenBank/DDBJ databases">
        <title>Tropical sea cucumber genome reveals ecological adaptation and Cuvierian tubules defense mechanism.</title>
        <authorList>
            <person name="Chen T."/>
        </authorList>
    </citation>
    <scope>NUCLEOTIDE SEQUENCE</scope>
    <source>
        <strain evidence="1">Nanhai2018</strain>
        <tissue evidence="1">Muscle</tissue>
    </source>
</reference>
<dbReference type="OrthoDB" id="9995178at2759"/>
<keyword evidence="2" id="KW-1185">Reference proteome</keyword>
<proteinExistence type="predicted"/>
<organism evidence="1 2">
    <name type="scientific">Holothuria leucospilota</name>
    <name type="common">Black long sea cucumber</name>
    <name type="synonym">Mertensiothuria leucospilota</name>
    <dbReference type="NCBI Taxonomy" id="206669"/>
    <lineage>
        <taxon>Eukaryota</taxon>
        <taxon>Metazoa</taxon>
        <taxon>Echinodermata</taxon>
        <taxon>Eleutherozoa</taxon>
        <taxon>Echinozoa</taxon>
        <taxon>Holothuroidea</taxon>
        <taxon>Aspidochirotacea</taxon>
        <taxon>Aspidochirotida</taxon>
        <taxon>Holothuriidae</taxon>
        <taxon>Holothuria</taxon>
    </lineage>
</organism>
<dbReference type="AlphaFoldDB" id="A0A9Q1BSQ6"/>
<comment type="caution">
    <text evidence="1">The sequence shown here is derived from an EMBL/GenBank/DDBJ whole genome shotgun (WGS) entry which is preliminary data.</text>
</comment>
<dbReference type="Proteomes" id="UP001152320">
    <property type="component" value="Chromosome 12"/>
</dbReference>
<evidence type="ECO:0000313" key="2">
    <source>
        <dbReference type="Proteomes" id="UP001152320"/>
    </source>
</evidence>
<protein>
    <submittedName>
        <fullName evidence="1">Uncharacterized protein</fullName>
    </submittedName>
</protein>
<name>A0A9Q1BSQ6_HOLLE</name>
<dbReference type="EMBL" id="JAIZAY010000012">
    <property type="protein sequence ID" value="KAJ8032478.1"/>
    <property type="molecule type" value="Genomic_DNA"/>
</dbReference>
<sequence length="161" mass="17761">MEQFSNPDTDKNPRILTDFTDGSSFKSKVFFQDGSKIILLLFQDSFEIVNPLGSARTKHKILATYMTLDNLYAYNRDKVDQIHLVSLCKDKCLKHFGAAKVFKRLLDDLCVLEKEGIDTGHGRHVKGGGGGVAFISGNNFGSHTIGGYLQVSLVNMCADIA</sequence>
<evidence type="ECO:0000313" key="1">
    <source>
        <dbReference type="EMBL" id="KAJ8032478.1"/>
    </source>
</evidence>